<evidence type="ECO:0000256" key="1">
    <source>
        <dbReference type="ARBA" id="ARBA00007992"/>
    </source>
</evidence>
<keyword evidence="2" id="KW-0285">Flavoprotein</keyword>
<keyword evidence="5 7" id="KW-0503">Monooxygenase</keyword>
<sequence>MTARDSSDNTTIGSTKLVPDVNFDVGFEKVAEPNSTQIKIIIVGAGFAGLACAIECKRKGHEVVVLEKFSEMKILGDIISFGNNAGRIFQRWGLHETFWPICTHHQELNLHNAQGELICVQKLPSVQFGAYSYNGHRGELHERLFAFAKSLGVDIRLGQDVSEYWEDEEVGEAGVISNGELLRADIVVGADGVRSKARSLVLGYDDKPKSSGYAIYRAWFDTHEQGVDRDPLTDYLVKNGDAFYGWIGKDVHFLASSSKNGRALSWVITHKDEADIKESWSFPGKMEDVLAVVDGWDPRCAAILSKAPSCIDWKLVYRDPLPTWISKEARLALIGDAAHPFLPTSIQGASQAVEDGVTLAVVLQLGGKSDVPLALRAWEKIRYQRVRRAQITGETTRDMWHNADPGARGAAVELPRPEWLLGFDAELHAYEVFDGIVREIREKGYELPRLPPREE</sequence>
<organism evidence="7 8">
    <name type="scientific">Schizopora paradoxa</name>
    <dbReference type="NCBI Taxonomy" id="27342"/>
    <lineage>
        <taxon>Eukaryota</taxon>
        <taxon>Fungi</taxon>
        <taxon>Dikarya</taxon>
        <taxon>Basidiomycota</taxon>
        <taxon>Agaricomycotina</taxon>
        <taxon>Agaricomycetes</taxon>
        <taxon>Hymenochaetales</taxon>
        <taxon>Schizoporaceae</taxon>
        <taxon>Schizopora</taxon>
    </lineage>
</organism>
<dbReference type="PANTHER" id="PTHR13789:SF236">
    <property type="entry name" value="MONOOXYGENASE, PUTATIVE (AFU_ORTHOLOGUE AFUA_6G12060)-RELATED"/>
    <property type="match status" value="1"/>
</dbReference>
<dbReference type="AlphaFoldDB" id="A0A0H2R7R9"/>
<evidence type="ECO:0000313" key="8">
    <source>
        <dbReference type="Proteomes" id="UP000053477"/>
    </source>
</evidence>
<dbReference type="PANTHER" id="PTHR13789">
    <property type="entry name" value="MONOOXYGENASE"/>
    <property type="match status" value="1"/>
</dbReference>
<dbReference type="InParanoid" id="A0A0H2R7R9"/>
<evidence type="ECO:0000313" key="7">
    <source>
        <dbReference type="EMBL" id="KLO05518.1"/>
    </source>
</evidence>
<dbReference type="SUPFAM" id="SSF54373">
    <property type="entry name" value="FAD-linked reductases, C-terminal domain"/>
    <property type="match status" value="1"/>
</dbReference>
<dbReference type="OrthoDB" id="9993796at2759"/>
<keyword evidence="4" id="KW-0560">Oxidoreductase</keyword>
<evidence type="ECO:0000256" key="5">
    <source>
        <dbReference type="ARBA" id="ARBA00023033"/>
    </source>
</evidence>
<protein>
    <submittedName>
        <fullName evidence="7">Monooxygenase</fullName>
    </submittedName>
</protein>
<dbReference type="PRINTS" id="PR00420">
    <property type="entry name" value="RNGMNOXGNASE"/>
</dbReference>
<comment type="similarity">
    <text evidence="1">Belongs to the paxM FAD-dependent monooxygenase family.</text>
</comment>
<dbReference type="SUPFAM" id="SSF51905">
    <property type="entry name" value="FAD/NAD(P)-binding domain"/>
    <property type="match status" value="1"/>
</dbReference>
<dbReference type="STRING" id="27342.A0A0H2R7R9"/>
<evidence type="ECO:0000256" key="4">
    <source>
        <dbReference type="ARBA" id="ARBA00023002"/>
    </source>
</evidence>
<dbReference type="GO" id="GO:0004497">
    <property type="term" value="F:monooxygenase activity"/>
    <property type="evidence" value="ECO:0007669"/>
    <property type="project" value="UniProtKB-KW"/>
</dbReference>
<dbReference type="InterPro" id="IPR050493">
    <property type="entry name" value="FAD-dep_Monooxygenase_BioMet"/>
</dbReference>
<dbReference type="InterPro" id="IPR002938">
    <property type="entry name" value="FAD-bd"/>
</dbReference>
<accession>A0A0H2R7R9</accession>
<dbReference type="InterPro" id="IPR036188">
    <property type="entry name" value="FAD/NAD-bd_sf"/>
</dbReference>
<dbReference type="EMBL" id="KQ086297">
    <property type="protein sequence ID" value="KLO05518.1"/>
    <property type="molecule type" value="Genomic_DNA"/>
</dbReference>
<evidence type="ECO:0000256" key="3">
    <source>
        <dbReference type="ARBA" id="ARBA00022827"/>
    </source>
</evidence>
<name>A0A0H2R7R9_9AGAM</name>
<dbReference type="Pfam" id="PF01494">
    <property type="entry name" value="FAD_binding_3"/>
    <property type="match status" value="1"/>
</dbReference>
<proteinExistence type="inferred from homology"/>
<dbReference type="Gene3D" id="3.50.50.60">
    <property type="entry name" value="FAD/NAD(P)-binding domain"/>
    <property type="match status" value="1"/>
</dbReference>
<evidence type="ECO:0000256" key="2">
    <source>
        <dbReference type="ARBA" id="ARBA00022630"/>
    </source>
</evidence>
<keyword evidence="3" id="KW-0274">FAD</keyword>
<dbReference type="GO" id="GO:0071949">
    <property type="term" value="F:FAD binding"/>
    <property type="evidence" value="ECO:0007669"/>
    <property type="project" value="InterPro"/>
</dbReference>
<gene>
    <name evidence="7" type="ORF">SCHPADRAFT_839276</name>
</gene>
<evidence type="ECO:0000259" key="6">
    <source>
        <dbReference type="Pfam" id="PF01494"/>
    </source>
</evidence>
<feature type="domain" description="FAD-binding" evidence="6">
    <location>
        <begin position="39"/>
        <end position="364"/>
    </location>
</feature>
<reference evidence="7 8" key="1">
    <citation type="submission" date="2015-04" db="EMBL/GenBank/DDBJ databases">
        <title>Complete genome sequence of Schizopora paradoxa KUC8140, a cosmopolitan wood degrader in East Asia.</title>
        <authorList>
            <consortium name="DOE Joint Genome Institute"/>
            <person name="Min B."/>
            <person name="Park H."/>
            <person name="Jang Y."/>
            <person name="Kim J.-J."/>
            <person name="Kim K.H."/>
            <person name="Pangilinan J."/>
            <person name="Lipzen A."/>
            <person name="Riley R."/>
            <person name="Grigoriev I.V."/>
            <person name="Spatafora J.W."/>
            <person name="Choi I.-G."/>
        </authorList>
    </citation>
    <scope>NUCLEOTIDE SEQUENCE [LARGE SCALE GENOMIC DNA]</scope>
    <source>
        <strain evidence="7 8">KUC8140</strain>
    </source>
</reference>
<dbReference type="Proteomes" id="UP000053477">
    <property type="component" value="Unassembled WGS sequence"/>
</dbReference>
<keyword evidence="8" id="KW-1185">Reference proteome</keyword>